<dbReference type="PANTHER" id="PTHR33204:SF37">
    <property type="entry name" value="HTH-TYPE TRANSCRIPTIONAL REGULATOR YODB"/>
    <property type="match status" value="1"/>
</dbReference>
<dbReference type="SUPFAM" id="SSF46785">
    <property type="entry name" value="Winged helix' DNA-binding domain"/>
    <property type="match status" value="1"/>
</dbReference>
<evidence type="ECO:0000313" key="6">
    <source>
        <dbReference type="Proteomes" id="UP001500635"/>
    </source>
</evidence>
<evidence type="ECO:0000256" key="1">
    <source>
        <dbReference type="ARBA" id="ARBA00023015"/>
    </source>
</evidence>
<dbReference type="Gene3D" id="1.10.10.10">
    <property type="entry name" value="Winged helix-like DNA-binding domain superfamily/Winged helix DNA-binding domain"/>
    <property type="match status" value="1"/>
</dbReference>
<evidence type="ECO:0000256" key="3">
    <source>
        <dbReference type="ARBA" id="ARBA00023163"/>
    </source>
</evidence>
<evidence type="ECO:0000259" key="4">
    <source>
        <dbReference type="PROSITE" id="PS51118"/>
    </source>
</evidence>
<name>A0ABP8JUE6_9ACTN</name>
<dbReference type="InterPro" id="IPR002577">
    <property type="entry name" value="HTH_HxlR"/>
</dbReference>
<dbReference type="InterPro" id="IPR036388">
    <property type="entry name" value="WH-like_DNA-bd_sf"/>
</dbReference>
<feature type="domain" description="HTH hxlR-type" evidence="4">
    <location>
        <begin position="17"/>
        <end position="115"/>
    </location>
</feature>
<dbReference type="PROSITE" id="PS51118">
    <property type="entry name" value="HTH_HXLR"/>
    <property type="match status" value="1"/>
</dbReference>
<keyword evidence="1" id="KW-0805">Transcription regulation</keyword>
<comment type="caution">
    <text evidence="5">The sequence shown here is derived from an EMBL/GenBank/DDBJ whole genome shotgun (WGS) entry which is preliminary data.</text>
</comment>
<keyword evidence="2" id="KW-0238">DNA-binding</keyword>
<dbReference type="RefSeq" id="WP_344997392.1">
    <property type="nucleotide sequence ID" value="NZ_BAABFR010000047.1"/>
</dbReference>
<dbReference type="Pfam" id="PF01638">
    <property type="entry name" value="HxlR"/>
    <property type="match status" value="1"/>
</dbReference>
<dbReference type="PANTHER" id="PTHR33204">
    <property type="entry name" value="TRANSCRIPTIONAL REGULATOR, MARR FAMILY"/>
    <property type="match status" value="1"/>
</dbReference>
<sequence>MLDSAHSAGFDVFAKNCPSREVFAHVTGRWGALVMGRLSDRPQRFSDIRRAVEGISDRMLTQTLRELVDDGLVIRTSAGTNPPHTEYHLTTPGARISTAVIGLAETVESAMSTLAAGGSPGSRETRPER</sequence>
<accession>A0ABP8JUE6</accession>
<dbReference type="InterPro" id="IPR036390">
    <property type="entry name" value="WH_DNA-bd_sf"/>
</dbReference>
<reference evidence="6" key="1">
    <citation type="journal article" date="2019" name="Int. J. Syst. Evol. Microbiol.">
        <title>The Global Catalogue of Microorganisms (GCM) 10K type strain sequencing project: providing services to taxonomists for standard genome sequencing and annotation.</title>
        <authorList>
            <consortium name="The Broad Institute Genomics Platform"/>
            <consortium name="The Broad Institute Genome Sequencing Center for Infectious Disease"/>
            <person name="Wu L."/>
            <person name="Ma J."/>
        </authorList>
    </citation>
    <scope>NUCLEOTIDE SEQUENCE [LARGE SCALE GENOMIC DNA]</scope>
    <source>
        <strain evidence="6">JCM 17688</strain>
    </source>
</reference>
<organism evidence="5 6">
    <name type="scientific">Tsukamurella soli</name>
    <dbReference type="NCBI Taxonomy" id="644556"/>
    <lineage>
        <taxon>Bacteria</taxon>
        <taxon>Bacillati</taxon>
        <taxon>Actinomycetota</taxon>
        <taxon>Actinomycetes</taxon>
        <taxon>Mycobacteriales</taxon>
        <taxon>Tsukamurellaceae</taxon>
        <taxon>Tsukamurella</taxon>
    </lineage>
</organism>
<protein>
    <submittedName>
        <fullName evidence="5">Helix-turn-helix domain-containing protein</fullName>
    </submittedName>
</protein>
<gene>
    <name evidence="5" type="ORF">GCM10023147_30200</name>
</gene>
<dbReference type="EMBL" id="BAABFR010000047">
    <property type="protein sequence ID" value="GAA4396183.1"/>
    <property type="molecule type" value="Genomic_DNA"/>
</dbReference>
<dbReference type="Proteomes" id="UP001500635">
    <property type="component" value="Unassembled WGS sequence"/>
</dbReference>
<keyword evidence="6" id="KW-1185">Reference proteome</keyword>
<evidence type="ECO:0000313" key="5">
    <source>
        <dbReference type="EMBL" id="GAA4396183.1"/>
    </source>
</evidence>
<keyword evidence="3" id="KW-0804">Transcription</keyword>
<evidence type="ECO:0000256" key="2">
    <source>
        <dbReference type="ARBA" id="ARBA00023125"/>
    </source>
</evidence>
<proteinExistence type="predicted"/>